<dbReference type="Proteomes" id="UP001221142">
    <property type="component" value="Unassembled WGS sequence"/>
</dbReference>
<comment type="caution">
    <text evidence="1">The sequence shown here is derived from an EMBL/GenBank/DDBJ whole genome shotgun (WGS) entry which is preliminary data.</text>
</comment>
<sequence>MHPCLRVPELVGEICSHINVQDPADSLSTFHIDHPKRGDLVNLARTCRMLSSHAFPLLWNTVTLVNLLRCLPADSFELRRTKNGSMETRVMHLLRPLRESDLERVLFYTGYVKYLCSDAFYHDISALFPVVSGWLSENTLPKLRALGWFHTEIDVQHIYPFLTPKLTEISVSVASGGALTLLSTLPRRCPHLKDVRLLLSRNSDNRDPQAVQAVSAFVRELHDLEVLSLDPEIDGAALAHLAVVSSIRDLCLEQITSSPLSPNSRPTFQSLQTLSFAEAEIHSPINFLAWCKNTPLKDFAAECLASPSAEDVHRLFLAVAGAITHSSLGHFLLNFDGDPSTPPDPTSLIAFNSFRPLFSFGNLVSVSMESTVGIDLDDAAVLQMARSWPRIETLQLDSYHGTSHPRTTLRCLEAFPQYCHHLTKLCIAFDATVVPASQNLTLDSLEVLDVEASPITIAEPVAEFLAGLFPNLVELKTLAEDYDAEDLFLSAAYGYSDLWKEVASLL</sequence>
<dbReference type="EMBL" id="JARKIF010000009">
    <property type="protein sequence ID" value="KAJ7630202.1"/>
    <property type="molecule type" value="Genomic_DNA"/>
</dbReference>
<dbReference type="AlphaFoldDB" id="A0AAD7BTC6"/>
<evidence type="ECO:0000313" key="2">
    <source>
        <dbReference type="Proteomes" id="UP001221142"/>
    </source>
</evidence>
<protein>
    <recommendedName>
        <fullName evidence="3">F-box domain-containing protein</fullName>
    </recommendedName>
</protein>
<evidence type="ECO:0000313" key="1">
    <source>
        <dbReference type="EMBL" id="KAJ7630202.1"/>
    </source>
</evidence>
<organism evidence="1 2">
    <name type="scientific">Roridomyces roridus</name>
    <dbReference type="NCBI Taxonomy" id="1738132"/>
    <lineage>
        <taxon>Eukaryota</taxon>
        <taxon>Fungi</taxon>
        <taxon>Dikarya</taxon>
        <taxon>Basidiomycota</taxon>
        <taxon>Agaricomycotina</taxon>
        <taxon>Agaricomycetes</taxon>
        <taxon>Agaricomycetidae</taxon>
        <taxon>Agaricales</taxon>
        <taxon>Marasmiineae</taxon>
        <taxon>Mycenaceae</taxon>
        <taxon>Roridomyces</taxon>
    </lineage>
</organism>
<keyword evidence="2" id="KW-1185">Reference proteome</keyword>
<dbReference type="Gene3D" id="3.80.10.10">
    <property type="entry name" value="Ribonuclease Inhibitor"/>
    <property type="match status" value="1"/>
</dbReference>
<evidence type="ECO:0008006" key="3">
    <source>
        <dbReference type="Google" id="ProtNLM"/>
    </source>
</evidence>
<reference evidence="1" key="1">
    <citation type="submission" date="2023-03" db="EMBL/GenBank/DDBJ databases">
        <title>Massive genome expansion in bonnet fungi (Mycena s.s.) driven by repeated elements and novel gene families across ecological guilds.</title>
        <authorList>
            <consortium name="Lawrence Berkeley National Laboratory"/>
            <person name="Harder C.B."/>
            <person name="Miyauchi S."/>
            <person name="Viragh M."/>
            <person name="Kuo A."/>
            <person name="Thoen E."/>
            <person name="Andreopoulos B."/>
            <person name="Lu D."/>
            <person name="Skrede I."/>
            <person name="Drula E."/>
            <person name="Henrissat B."/>
            <person name="Morin E."/>
            <person name="Kohler A."/>
            <person name="Barry K."/>
            <person name="LaButti K."/>
            <person name="Morin E."/>
            <person name="Salamov A."/>
            <person name="Lipzen A."/>
            <person name="Mereny Z."/>
            <person name="Hegedus B."/>
            <person name="Baldrian P."/>
            <person name="Stursova M."/>
            <person name="Weitz H."/>
            <person name="Taylor A."/>
            <person name="Grigoriev I.V."/>
            <person name="Nagy L.G."/>
            <person name="Martin F."/>
            <person name="Kauserud H."/>
        </authorList>
    </citation>
    <scope>NUCLEOTIDE SEQUENCE</scope>
    <source>
        <strain evidence="1">9284</strain>
    </source>
</reference>
<gene>
    <name evidence="1" type="ORF">FB45DRAFT_832769</name>
</gene>
<accession>A0AAD7BTC6</accession>
<name>A0AAD7BTC6_9AGAR</name>
<proteinExistence type="predicted"/>
<dbReference type="InterPro" id="IPR032675">
    <property type="entry name" value="LRR_dom_sf"/>
</dbReference>